<reference evidence="2" key="1">
    <citation type="journal article" date="2023" name="G3 (Bethesda)">
        <title>Genome assembly and association tests identify interacting loci associated with vigor, precocity, and sex in interspecific pistachio rootstocks.</title>
        <authorList>
            <person name="Palmer W."/>
            <person name="Jacygrad E."/>
            <person name="Sagayaradj S."/>
            <person name="Cavanaugh K."/>
            <person name="Han R."/>
            <person name="Bertier L."/>
            <person name="Beede B."/>
            <person name="Kafkas S."/>
            <person name="Golino D."/>
            <person name="Preece J."/>
            <person name="Michelmore R."/>
        </authorList>
    </citation>
    <scope>NUCLEOTIDE SEQUENCE [LARGE SCALE GENOMIC DNA]</scope>
</reference>
<keyword evidence="2" id="KW-1185">Reference proteome</keyword>
<accession>A0ACC1AHU8</accession>
<evidence type="ECO:0000313" key="1">
    <source>
        <dbReference type="EMBL" id="KAJ0085888.1"/>
    </source>
</evidence>
<comment type="caution">
    <text evidence="1">The sequence shown here is derived from an EMBL/GenBank/DDBJ whole genome shotgun (WGS) entry which is preliminary data.</text>
</comment>
<dbReference type="EMBL" id="CM047906">
    <property type="protein sequence ID" value="KAJ0085888.1"/>
    <property type="molecule type" value="Genomic_DNA"/>
</dbReference>
<protein>
    <submittedName>
        <fullName evidence="1">Uncharacterized protein</fullName>
    </submittedName>
</protein>
<evidence type="ECO:0000313" key="2">
    <source>
        <dbReference type="Proteomes" id="UP001164250"/>
    </source>
</evidence>
<sequence length="110" mass="12492">MNKIKSLIDYLEASCLLLKGNNNETVKMHDIAHMVVASIAKEKCMFNIQEANGFKEVFVKEMYKDSISICLHHGDIDGLPERVNFPNLQLLALCLEKVRMIMSGGMRYIS</sequence>
<organism evidence="1 2">
    <name type="scientific">Pistacia atlantica</name>
    <dbReference type="NCBI Taxonomy" id="434234"/>
    <lineage>
        <taxon>Eukaryota</taxon>
        <taxon>Viridiplantae</taxon>
        <taxon>Streptophyta</taxon>
        <taxon>Embryophyta</taxon>
        <taxon>Tracheophyta</taxon>
        <taxon>Spermatophyta</taxon>
        <taxon>Magnoliopsida</taxon>
        <taxon>eudicotyledons</taxon>
        <taxon>Gunneridae</taxon>
        <taxon>Pentapetalae</taxon>
        <taxon>rosids</taxon>
        <taxon>malvids</taxon>
        <taxon>Sapindales</taxon>
        <taxon>Anacardiaceae</taxon>
        <taxon>Pistacia</taxon>
    </lineage>
</organism>
<name>A0ACC1AHU8_9ROSI</name>
<dbReference type="Proteomes" id="UP001164250">
    <property type="component" value="Chromosome 10"/>
</dbReference>
<proteinExistence type="predicted"/>
<gene>
    <name evidence="1" type="ORF">Patl1_07046</name>
</gene>